<name>H5TV21_9ACTN</name>
<evidence type="ECO:0000313" key="3">
    <source>
        <dbReference type="Proteomes" id="UP000005845"/>
    </source>
</evidence>
<dbReference type="Proteomes" id="UP000005845">
    <property type="component" value="Unassembled WGS sequence"/>
</dbReference>
<reference evidence="2 3" key="1">
    <citation type="submission" date="2012-02" db="EMBL/GenBank/DDBJ databases">
        <title>Whole genome shotgun sequence of Gordonia sputi NBRC 100414.</title>
        <authorList>
            <person name="Yoshida I."/>
            <person name="Hosoyama A."/>
            <person name="Tsuchikane K."/>
            <person name="Katsumata H."/>
            <person name="Yamazaki S."/>
            <person name="Fujita N."/>
        </authorList>
    </citation>
    <scope>NUCLEOTIDE SEQUENCE [LARGE SCALE GENOMIC DNA]</scope>
    <source>
        <strain evidence="2 3">NBRC 100414</strain>
    </source>
</reference>
<sequence>MLGAMSDAPWLDDAQLREWKSVMALLTTLPAVLDSQLKRDAGLNMFEYHVLVRLESSPDRTRPLSDLALLTQSSLSRLSHAMTRLERSGWVARIANPGGGRHTLAQITDDGVRKLTECAPGHAAEVRRTVVDPLSPDDLAALGRSARCILREIAPDVADVLEREG</sequence>
<dbReference type="InterPro" id="IPR036390">
    <property type="entry name" value="WH_DNA-bd_sf"/>
</dbReference>
<evidence type="ECO:0000259" key="1">
    <source>
        <dbReference type="SMART" id="SM00347"/>
    </source>
</evidence>
<dbReference type="PANTHER" id="PTHR33164:SF99">
    <property type="entry name" value="MARR FAMILY REGULATORY PROTEIN"/>
    <property type="match status" value="1"/>
</dbReference>
<dbReference type="InterPro" id="IPR036388">
    <property type="entry name" value="WH-like_DNA-bd_sf"/>
</dbReference>
<dbReference type="PANTHER" id="PTHR33164">
    <property type="entry name" value="TRANSCRIPTIONAL REGULATOR, MARR FAMILY"/>
    <property type="match status" value="1"/>
</dbReference>
<dbReference type="eggNOG" id="COG1846">
    <property type="taxonomic scope" value="Bacteria"/>
</dbReference>
<dbReference type="GO" id="GO:0003700">
    <property type="term" value="F:DNA-binding transcription factor activity"/>
    <property type="evidence" value="ECO:0007669"/>
    <property type="project" value="InterPro"/>
</dbReference>
<dbReference type="SUPFAM" id="SSF46785">
    <property type="entry name" value="Winged helix' DNA-binding domain"/>
    <property type="match status" value="1"/>
</dbReference>
<accession>H5TV21</accession>
<dbReference type="EMBL" id="BAFC01000006">
    <property type="protein sequence ID" value="GAB37329.1"/>
    <property type="molecule type" value="Genomic_DNA"/>
</dbReference>
<dbReference type="AlphaFoldDB" id="H5TV21"/>
<dbReference type="SMART" id="SM00347">
    <property type="entry name" value="HTH_MARR"/>
    <property type="match status" value="1"/>
</dbReference>
<keyword evidence="3" id="KW-1185">Reference proteome</keyword>
<dbReference type="Gene3D" id="1.10.10.10">
    <property type="entry name" value="Winged helix-like DNA-binding domain superfamily/Winged helix DNA-binding domain"/>
    <property type="match status" value="1"/>
</dbReference>
<dbReference type="InterPro" id="IPR039422">
    <property type="entry name" value="MarR/SlyA-like"/>
</dbReference>
<feature type="domain" description="HTH marR-type" evidence="1">
    <location>
        <begin position="36"/>
        <end position="139"/>
    </location>
</feature>
<gene>
    <name evidence="2" type="ORF">GOSPT_006_00190</name>
</gene>
<dbReference type="InterPro" id="IPR000835">
    <property type="entry name" value="HTH_MarR-typ"/>
</dbReference>
<comment type="caution">
    <text evidence="2">The sequence shown here is derived from an EMBL/GenBank/DDBJ whole genome shotgun (WGS) entry which is preliminary data.</text>
</comment>
<proteinExistence type="predicted"/>
<dbReference type="GO" id="GO:0006950">
    <property type="term" value="P:response to stress"/>
    <property type="evidence" value="ECO:0007669"/>
    <property type="project" value="TreeGrafter"/>
</dbReference>
<evidence type="ECO:0000313" key="2">
    <source>
        <dbReference type="EMBL" id="GAB37329.1"/>
    </source>
</evidence>
<organism evidence="2 3">
    <name type="scientific">Gordonia sputi NBRC 100414</name>
    <dbReference type="NCBI Taxonomy" id="1089453"/>
    <lineage>
        <taxon>Bacteria</taxon>
        <taxon>Bacillati</taxon>
        <taxon>Actinomycetota</taxon>
        <taxon>Actinomycetes</taxon>
        <taxon>Mycobacteriales</taxon>
        <taxon>Gordoniaceae</taxon>
        <taxon>Gordonia</taxon>
    </lineage>
</organism>
<protein>
    <submittedName>
        <fullName evidence="2">Putative MarR family transcriptional regulator</fullName>
    </submittedName>
</protein>